<protein>
    <recommendedName>
        <fullName evidence="4">Prophage tail endopeptidase domain-containing protein</fullName>
    </recommendedName>
</protein>
<dbReference type="EMBL" id="AP014597">
    <property type="protein sequence ID" value="BAU16631.1"/>
    <property type="molecule type" value="Genomic_DNA"/>
</dbReference>
<organism evidence="2 3">
    <name type="scientific">Prevotella intermedia</name>
    <dbReference type="NCBI Taxonomy" id="28131"/>
    <lineage>
        <taxon>Bacteria</taxon>
        <taxon>Pseudomonadati</taxon>
        <taxon>Bacteroidota</taxon>
        <taxon>Bacteroidia</taxon>
        <taxon>Bacteroidales</taxon>
        <taxon>Prevotellaceae</taxon>
        <taxon>Prevotella</taxon>
    </lineage>
</organism>
<dbReference type="Proteomes" id="UP000217431">
    <property type="component" value="Chromosome II"/>
</dbReference>
<sequence>MIEIYTKEDMVRCIADSANGRQDKQLQGDNTLSLTFTLYEYVQLDVNDYVDFCGERYWLMERFKPRMKSTKEWEYNLTLYGIESLVKRFLVINYTDGENTPVFTLTAPAMEHARIILTSINNAIGKQLFRLGEVKQTENLVIDYKGTYCNDALDMLAKAAKTEFWFENGTTLNISKAQYGEPLTLGYQKGLISLERDKADNVKFYSRLFPIGSTKNIDRDKYGHTRLQLPGGQKYVDKDVDKYGVVHHFEEAAFADIYPRRIGTVSAVRSQERTGKDGKPFTIYYFKDKELNFNPNDYKIGGYVMRVAFQEGSELAGQGTSEEHYFEVNYDDTAKEFEIITIFPNDTMQVPGGVLVPKVGDKYILSHLRMPDEYYPLAEKEFLEAVKKFNEENFIDNSVYKADTDHVWVEQQRADLFLGRRIRLESAEYFAPVGYRMSRITRLSRQVDLPSLVSIEMSDAVAKGKIAAMEGSINDVRHYIGEVANDIPDIIGSGDDTLPGEHNVFSAKRALKEFLNKNTPDTAQEIITFLKGIAFKNGAAIDGTGNAILKAIQTLGFERTINGFGVWLDEKGRAHGQIDYLEVIGKAIFRSLQIDEYKHIGGNIVLSGANAIIEKVVRVPGGWKCYLHTDDGDKAITNDWEAGDQALCQTFNIKAGVYENVSNRYYWRCVSEVVQKTATEEAYIVITNDDAYRDKNVRNDEPKAGDNIVLCGHNTLWDIAHGIDPLLHRNRMNVTMITTSKEEGGTIEVYRNIHDFSLNKGNAIFHLSSDKIYMNSRHFEWVSSDGERIPNVLYRGDWVPGTVAAKYEAWYYGGSTWLSLVDNNTDEPTGQSNKWKQYAAKGKDGGTGLRVEGYASAGSAAYTEGQTSWKATFEVHVWENDVEITTKLPSTRFVWERVSEYEAGDIAWKDRHSNDGYKINVTYDDLMGDTSFVCKFLNSSGKKVLTSITF</sequence>
<name>A0A0T7AQ47_PREIN</name>
<dbReference type="AlphaFoldDB" id="A0A0T7AQ47"/>
<evidence type="ECO:0000313" key="3">
    <source>
        <dbReference type="Proteomes" id="UP000217431"/>
    </source>
</evidence>
<proteinExistence type="predicted"/>
<dbReference type="RefSeq" id="WP_232510380.1">
    <property type="nucleotide sequence ID" value="NZ_AP014597.1"/>
</dbReference>
<evidence type="ECO:0000313" key="2">
    <source>
        <dbReference type="EMBL" id="BAU19263.1"/>
    </source>
</evidence>
<gene>
    <name evidence="1" type="ORF">PIOMA14_I_0122</name>
    <name evidence="2" type="ORF">PIOMA14_II_0759</name>
</gene>
<dbReference type="Proteomes" id="UP000217431">
    <property type="component" value="Chromosome I"/>
</dbReference>
<evidence type="ECO:0000313" key="1">
    <source>
        <dbReference type="EMBL" id="BAU16631.1"/>
    </source>
</evidence>
<reference evidence="2 3" key="1">
    <citation type="journal article" date="2016" name="DNA Res.">
        <title>The complete genome sequencing of Prevotella intermedia strain OMA14 and a subsequent fine-scale, intra-species genomic comparison reveal an unusual amplification of conjugative and mobile transposons and identify a novel Prevotella-lineage-specific repeat.</title>
        <authorList>
            <person name="Naito M."/>
            <person name="Ogura Y."/>
            <person name="Itoh T."/>
            <person name="Shoji M."/>
            <person name="Okamoto M."/>
            <person name="Hayashi T."/>
            <person name="Nakayama K."/>
        </authorList>
    </citation>
    <scope>NUCLEOTIDE SEQUENCE [LARGE SCALE GENOMIC DNA]</scope>
    <source>
        <strain evidence="2 3">OMA14</strain>
    </source>
</reference>
<accession>A0A0T7AQ47</accession>
<evidence type="ECO:0008006" key="4">
    <source>
        <dbReference type="Google" id="ProtNLM"/>
    </source>
</evidence>
<dbReference type="EMBL" id="AP014598">
    <property type="protein sequence ID" value="BAU19263.1"/>
    <property type="molecule type" value="Genomic_DNA"/>
</dbReference>